<dbReference type="Pfam" id="PF12937">
    <property type="entry name" value="F-box-like"/>
    <property type="match status" value="1"/>
</dbReference>
<organism evidence="3">
    <name type="scientific">Triticum aestivum</name>
    <name type="common">Wheat</name>
    <dbReference type="NCBI Taxonomy" id="4565"/>
    <lineage>
        <taxon>Eukaryota</taxon>
        <taxon>Viridiplantae</taxon>
        <taxon>Streptophyta</taxon>
        <taxon>Embryophyta</taxon>
        <taxon>Tracheophyta</taxon>
        <taxon>Spermatophyta</taxon>
        <taxon>Magnoliopsida</taxon>
        <taxon>Liliopsida</taxon>
        <taxon>Poales</taxon>
        <taxon>Poaceae</taxon>
        <taxon>BOP clade</taxon>
        <taxon>Pooideae</taxon>
        <taxon>Triticodae</taxon>
        <taxon>Triticeae</taxon>
        <taxon>Triticinae</taxon>
        <taxon>Triticum</taxon>
    </lineage>
</organism>
<evidence type="ECO:0000259" key="2">
    <source>
        <dbReference type="PROSITE" id="PS50181"/>
    </source>
</evidence>
<dbReference type="PANTHER" id="PTHR31264:SF23">
    <property type="entry name" value="F-BOX DOMAIN-CONTAINING PROTEIN"/>
    <property type="match status" value="1"/>
</dbReference>
<name>A0A3B6B7K5_WHEAT</name>
<dbReference type="SUPFAM" id="SSF81383">
    <property type="entry name" value="F-box domain"/>
    <property type="match status" value="1"/>
</dbReference>
<dbReference type="Proteomes" id="UP000019116">
    <property type="component" value="Chromosome 2A"/>
</dbReference>
<dbReference type="SMART" id="SM00256">
    <property type="entry name" value="FBOX"/>
    <property type="match status" value="1"/>
</dbReference>
<dbReference type="Gramene" id="TraesROB_scaffold_032520_01G000200.1">
    <property type="protein sequence ID" value="TraesROB_scaffold_032520_01G000200.1"/>
    <property type="gene ID" value="TraesROB_scaffold_032520_01G000200"/>
</dbReference>
<proteinExistence type="predicted"/>
<dbReference type="Gramene" id="TraesCS2A02G552600.1">
    <property type="protein sequence ID" value="TraesCS2A02G552600.1"/>
    <property type="gene ID" value="TraesCS2A02G552600"/>
</dbReference>
<accession>A0A3B6B7K5</accession>
<keyword evidence="4" id="KW-1185">Reference proteome</keyword>
<dbReference type="PANTHER" id="PTHR31264">
    <property type="entry name" value="OS07G0554500 PROTEIN-RELATED"/>
    <property type="match status" value="1"/>
</dbReference>
<feature type="domain" description="F-box" evidence="2">
    <location>
        <begin position="1"/>
        <end position="50"/>
    </location>
</feature>
<reference evidence="3" key="1">
    <citation type="submission" date="2018-08" db="EMBL/GenBank/DDBJ databases">
        <authorList>
            <person name="Rossello M."/>
        </authorList>
    </citation>
    <scope>NUCLEOTIDE SEQUENCE [LARGE SCALE GENOMIC DNA]</scope>
    <source>
        <strain evidence="3">cv. Chinese Spring</strain>
    </source>
</reference>
<dbReference type="InterPro" id="IPR001810">
    <property type="entry name" value="F-box_dom"/>
</dbReference>
<reference evidence="3" key="2">
    <citation type="submission" date="2018-10" db="UniProtKB">
        <authorList>
            <consortium name="EnsemblPlants"/>
        </authorList>
    </citation>
    <scope>IDENTIFICATION</scope>
</reference>
<dbReference type="Gramene" id="TraesCLE_scaffold_031097_01G000400.1">
    <property type="protein sequence ID" value="TraesCLE_scaffold_031097_01G000400.1"/>
    <property type="gene ID" value="TraesCLE_scaffold_031097_01G000400"/>
</dbReference>
<protein>
    <recommendedName>
        <fullName evidence="2">F-box domain-containing protein</fullName>
    </recommendedName>
</protein>
<sequence length="524" mass="58219">MASLAIPDELLVDIFLRLPTPEDLIRASAACVSFRRLVADRSFLRRFRKIHPPPLLGFLDSGRHLFHPAVPPHPSAPAASAVALAADFSFAFLPAPARDWSVREVRDGRVLLDRPRRHDSVDGFGALFKEMVVCDPLHRQYLLLPPIPDDLAASVVDQLLVEGHCLAETFLVPPGNGDEEEGTSFRVIWMGLFEAKLVAAVFSSGTGKWRAFSSELLLGFLLWSWMDLFMSRHYAHGCFYWVSGSIEKLLVLDIQRMEFSMADHPLCARHLDDDVAIVEAGQGMIRMFVPKPDTSRLKYNVWRNNAGISTQWQMEERTFSLDSGSLLTGAVGRHLLLYQCGSSSVQTGGFTLDVDTSQVERAHAMLTSRELGNLCQCLKYRKLALGARKELSSQWSFKLQTTCSPSSTMPRRVVLWRGKGGQAHTMLLMSRERGALCRCPKWKKLTLEACKDLPLQWPLELQTPCSSSTVMLRRVVAGRGGGALGLDLWGVQGLVAELERAREETRSQSSSTIASTTTKGVRVG</sequence>
<dbReference type="InterPro" id="IPR036047">
    <property type="entry name" value="F-box-like_dom_sf"/>
</dbReference>
<dbReference type="CDD" id="cd09917">
    <property type="entry name" value="F-box_SF"/>
    <property type="match status" value="1"/>
</dbReference>
<dbReference type="OrthoDB" id="10366230at2759"/>
<evidence type="ECO:0000313" key="4">
    <source>
        <dbReference type="Proteomes" id="UP000019116"/>
    </source>
</evidence>
<dbReference type="STRING" id="4565.A0A3B6B7K5"/>
<dbReference type="Gramene" id="TraesCS2A03G1276100.1">
    <property type="protein sequence ID" value="TraesCS2A03G1276100.1.CDS"/>
    <property type="gene ID" value="TraesCS2A03G1276100"/>
</dbReference>
<dbReference type="OMA" id="QMEERTF"/>
<feature type="region of interest" description="Disordered" evidence="1">
    <location>
        <begin position="501"/>
        <end position="524"/>
    </location>
</feature>
<dbReference type="Gene3D" id="1.20.1280.50">
    <property type="match status" value="1"/>
</dbReference>
<evidence type="ECO:0000313" key="3">
    <source>
        <dbReference type="EnsemblPlants" id="TraesCS2A02G552600.1"/>
    </source>
</evidence>
<dbReference type="EnsemblPlants" id="TraesCS2A02G552600.1">
    <property type="protein sequence ID" value="TraesCS2A02G552600.1"/>
    <property type="gene ID" value="TraesCS2A02G552600"/>
</dbReference>
<dbReference type="PROSITE" id="PS50181">
    <property type="entry name" value="FBOX"/>
    <property type="match status" value="1"/>
</dbReference>
<feature type="compositionally biased region" description="Low complexity" evidence="1">
    <location>
        <begin position="507"/>
        <end position="518"/>
    </location>
</feature>
<dbReference type="AlphaFoldDB" id="A0A3B6B7K5"/>
<evidence type="ECO:0000256" key="1">
    <source>
        <dbReference type="SAM" id="MobiDB-lite"/>
    </source>
</evidence>